<dbReference type="PROSITE" id="PS51177">
    <property type="entry name" value="LUMAZINE_BIND"/>
    <property type="match status" value="2"/>
</dbReference>
<dbReference type="Gene3D" id="2.40.30.20">
    <property type="match status" value="2"/>
</dbReference>
<dbReference type="NCBIfam" id="TIGR00187">
    <property type="entry name" value="ribE"/>
    <property type="match status" value="1"/>
</dbReference>
<dbReference type="PANTHER" id="PTHR21098:SF12">
    <property type="entry name" value="RIBOFLAVIN SYNTHASE"/>
    <property type="match status" value="1"/>
</dbReference>
<dbReference type="InterPro" id="IPR023366">
    <property type="entry name" value="ATP_synth_asu-like_sf"/>
</dbReference>
<evidence type="ECO:0000256" key="5">
    <source>
        <dbReference type="ARBA" id="ARBA00013950"/>
    </source>
</evidence>
<feature type="domain" description="Lumazine-binding" evidence="11">
    <location>
        <begin position="98"/>
        <end position="197"/>
    </location>
</feature>
<dbReference type="EMBL" id="BSDE01000003">
    <property type="protein sequence ID" value="GLH73558.1"/>
    <property type="molecule type" value="Genomic_DNA"/>
</dbReference>
<dbReference type="RefSeq" id="WP_285574857.1">
    <property type="nucleotide sequence ID" value="NZ_BSDE01000003.1"/>
</dbReference>
<dbReference type="InterPro" id="IPR001783">
    <property type="entry name" value="Lumazine-bd"/>
</dbReference>
<name>A0ABQ5QGS7_9BACT</name>
<protein>
    <recommendedName>
        <fullName evidence="5 9">Riboflavin synthase</fullName>
        <ecNumber evidence="4 9">2.5.1.9</ecNumber>
    </recommendedName>
</protein>
<organism evidence="12 13">
    <name type="scientific">Geothrix limicola</name>
    <dbReference type="NCBI Taxonomy" id="2927978"/>
    <lineage>
        <taxon>Bacteria</taxon>
        <taxon>Pseudomonadati</taxon>
        <taxon>Acidobacteriota</taxon>
        <taxon>Holophagae</taxon>
        <taxon>Holophagales</taxon>
        <taxon>Holophagaceae</taxon>
        <taxon>Geothrix</taxon>
    </lineage>
</organism>
<dbReference type="PIRSF" id="PIRSF000498">
    <property type="entry name" value="Riboflavin_syn_A"/>
    <property type="match status" value="1"/>
</dbReference>
<keyword evidence="8" id="KW-0677">Repeat</keyword>
<dbReference type="InterPro" id="IPR017938">
    <property type="entry name" value="Riboflavin_synthase-like_b-brl"/>
</dbReference>
<evidence type="ECO:0000256" key="7">
    <source>
        <dbReference type="ARBA" id="ARBA00022679"/>
    </source>
</evidence>
<dbReference type="PANTHER" id="PTHR21098">
    <property type="entry name" value="RIBOFLAVIN SYNTHASE ALPHA CHAIN"/>
    <property type="match status" value="1"/>
</dbReference>
<dbReference type="NCBIfam" id="NF006767">
    <property type="entry name" value="PRK09289.1"/>
    <property type="match status" value="1"/>
</dbReference>
<comment type="caution">
    <text evidence="12">The sequence shown here is derived from an EMBL/GenBank/DDBJ whole genome shotgun (WGS) entry which is preliminary data.</text>
</comment>
<dbReference type="Pfam" id="PF00677">
    <property type="entry name" value="Lum_binding"/>
    <property type="match status" value="2"/>
</dbReference>
<dbReference type="EC" id="2.5.1.9" evidence="4 9"/>
<keyword evidence="7" id="KW-0808">Transferase</keyword>
<evidence type="ECO:0000256" key="8">
    <source>
        <dbReference type="ARBA" id="ARBA00022737"/>
    </source>
</evidence>
<evidence type="ECO:0000256" key="6">
    <source>
        <dbReference type="ARBA" id="ARBA00022619"/>
    </source>
</evidence>
<gene>
    <name evidence="12" type="ORF">GETHLI_20600</name>
</gene>
<comment type="pathway">
    <text evidence="3">Cofactor biosynthesis; riboflavin biosynthesis; riboflavin from 2-hydroxy-3-oxobutyl phosphate and 5-amino-6-(D-ribitylamino)uracil: step 2/2.</text>
</comment>
<dbReference type="CDD" id="cd00402">
    <property type="entry name" value="Riboflavin_synthase_like"/>
    <property type="match status" value="1"/>
</dbReference>
<evidence type="ECO:0000256" key="2">
    <source>
        <dbReference type="ARBA" id="ARBA00002803"/>
    </source>
</evidence>
<feature type="repeat" description="Lumazine-binding" evidence="10">
    <location>
        <begin position="98"/>
        <end position="197"/>
    </location>
</feature>
<evidence type="ECO:0000256" key="1">
    <source>
        <dbReference type="ARBA" id="ARBA00000968"/>
    </source>
</evidence>
<comment type="function">
    <text evidence="2">Catalyzes the dismutation of two molecules of 6,7-dimethyl-8-ribityllumazine, resulting in the formation of riboflavin and 5-amino-6-(D-ribitylamino)uracil.</text>
</comment>
<dbReference type="Proteomes" id="UP001165069">
    <property type="component" value="Unassembled WGS sequence"/>
</dbReference>
<evidence type="ECO:0000256" key="3">
    <source>
        <dbReference type="ARBA" id="ARBA00004887"/>
    </source>
</evidence>
<evidence type="ECO:0000313" key="13">
    <source>
        <dbReference type="Proteomes" id="UP001165069"/>
    </source>
</evidence>
<evidence type="ECO:0000256" key="4">
    <source>
        <dbReference type="ARBA" id="ARBA00012827"/>
    </source>
</evidence>
<evidence type="ECO:0000313" key="12">
    <source>
        <dbReference type="EMBL" id="GLH73558.1"/>
    </source>
</evidence>
<dbReference type="SUPFAM" id="SSF63380">
    <property type="entry name" value="Riboflavin synthase domain-like"/>
    <property type="match status" value="2"/>
</dbReference>
<evidence type="ECO:0000259" key="11">
    <source>
        <dbReference type="PROSITE" id="PS51177"/>
    </source>
</evidence>
<reference evidence="12 13" key="1">
    <citation type="journal article" date="2023" name="Antonie Van Leeuwenhoek">
        <title>Mesoterricola silvestris gen. nov., sp. nov., Mesoterricola sediminis sp. nov., Geothrix oryzae sp. nov., Geothrix edaphica sp. nov., Geothrix rubra sp. nov., and Geothrix limicola sp. nov., six novel members of Acidobacteriota isolated from soils.</title>
        <authorList>
            <person name="Itoh H."/>
            <person name="Sugisawa Y."/>
            <person name="Mise K."/>
            <person name="Xu Z."/>
            <person name="Kuniyasu M."/>
            <person name="Ushijima N."/>
            <person name="Kawano K."/>
            <person name="Kobayashi E."/>
            <person name="Shiratori Y."/>
            <person name="Masuda Y."/>
            <person name="Senoo K."/>
        </authorList>
    </citation>
    <scope>NUCLEOTIDE SEQUENCE [LARGE SCALE GENOMIC DNA]</scope>
    <source>
        <strain evidence="12 13">Red804</strain>
    </source>
</reference>
<evidence type="ECO:0000256" key="9">
    <source>
        <dbReference type="NCBIfam" id="TIGR00187"/>
    </source>
</evidence>
<accession>A0ABQ5QGS7</accession>
<dbReference type="InterPro" id="IPR026017">
    <property type="entry name" value="Lumazine-bd_dom"/>
</dbReference>
<sequence>MFTGLIQYLGTLESRASRPGGARLRIAAPADLLARAELGASIAVNGACLTAVAEDGRAWEADLSEETLAKTTLGRLALGTTLHLEPALRVGDPLDGHLVSGHVDGIGQLLSRPQGQGGVDEGIWRFSMPTDLAPMTAPKGSIAVDGISLTVVDCGNDWFSVALIPETVVRTALNGMRPGDPVNLEADPIGRFVARALALRGSEEKLAAFAKRGWA</sequence>
<keyword evidence="13" id="KW-1185">Reference proteome</keyword>
<evidence type="ECO:0000256" key="10">
    <source>
        <dbReference type="PROSITE-ProRule" id="PRU00524"/>
    </source>
</evidence>
<keyword evidence="6" id="KW-0686">Riboflavin biosynthesis</keyword>
<feature type="domain" description="Lumazine-binding" evidence="11">
    <location>
        <begin position="1"/>
        <end position="97"/>
    </location>
</feature>
<feature type="repeat" description="Lumazine-binding" evidence="10">
    <location>
        <begin position="1"/>
        <end position="97"/>
    </location>
</feature>
<comment type="catalytic activity">
    <reaction evidence="1">
        <text>2 6,7-dimethyl-8-(1-D-ribityl)lumazine + H(+) = 5-amino-6-(D-ribitylamino)uracil + riboflavin</text>
        <dbReference type="Rhea" id="RHEA:20772"/>
        <dbReference type="ChEBI" id="CHEBI:15378"/>
        <dbReference type="ChEBI" id="CHEBI:15934"/>
        <dbReference type="ChEBI" id="CHEBI:57986"/>
        <dbReference type="ChEBI" id="CHEBI:58201"/>
        <dbReference type="EC" id="2.5.1.9"/>
    </reaction>
</comment>
<proteinExistence type="predicted"/>